<accession>A0A437AAZ0</accession>
<feature type="compositionally biased region" description="Basic and acidic residues" evidence="1">
    <location>
        <begin position="363"/>
        <end position="378"/>
    </location>
</feature>
<evidence type="ECO:0000313" key="4">
    <source>
        <dbReference type="Proteomes" id="UP000283090"/>
    </source>
</evidence>
<feature type="region of interest" description="Disordered" evidence="1">
    <location>
        <begin position="346"/>
        <end position="378"/>
    </location>
</feature>
<feature type="compositionally biased region" description="Basic and acidic residues" evidence="1">
    <location>
        <begin position="146"/>
        <end position="159"/>
    </location>
</feature>
<dbReference type="RefSeq" id="XP_067493846.1">
    <property type="nucleotide sequence ID" value="XM_067631286.1"/>
</dbReference>
<dbReference type="EMBL" id="SAEB01000003">
    <property type="protein sequence ID" value="RVD88302.1"/>
    <property type="molecule type" value="Genomic_DNA"/>
</dbReference>
<feature type="chain" id="PRO_5019046758" evidence="2">
    <location>
        <begin position="20"/>
        <end position="378"/>
    </location>
</feature>
<evidence type="ECO:0000256" key="1">
    <source>
        <dbReference type="SAM" id="MobiDB-lite"/>
    </source>
</evidence>
<feature type="compositionally biased region" description="Polar residues" evidence="1">
    <location>
        <begin position="161"/>
        <end position="173"/>
    </location>
</feature>
<keyword evidence="4" id="KW-1185">Reference proteome</keyword>
<feature type="signal peptide" evidence="2">
    <location>
        <begin position="1"/>
        <end position="19"/>
    </location>
</feature>
<evidence type="ECO:0000313" key="3">
    <source>
        <dbReference type="EMBL" id="RVD88302.1"/>
    </source>
</evidence>
<evidence type="ECO:0000256" key="2">
    <source>
        <dbReference type="SAM" id="SignalP"/>
    </source>
</evidence>
<feature type="region of interest" description="Disordered" evidence="1">
    <location>
        <begin position="144"/>
        <end position="173"/>
    </location>
</feature>
<reference evidence="3 4" key="1">
    <citation type="submission" date="2019-01" db="EMBL/GenBank/DDBJ databases">
        <title>Intercellular communication is required for trap formation in the nematode-trapping fungus Duddingtonia flagrans.</title>
        <authorList>
            <person name="Youssar L."/>
            <person name="Wernet V."/>
            <person name="Hensel N."/>
            <person name="Hildebrandt H.-G."/>
            <person name="Fischer R."/>
        </authorList>
    </citation>
    <scope>NUCLEOTIDE SEQUENCE [LARGE SCALE GENOMIC DNA]</scope>
    <source>
        <strain evidence="3 4">CBS H-5679</strain>
    </source>
</reference>
<name>A0A437AAZ0_ARTFL</name>
<sequence length="378" mass="41460">MPGIYRLFLSFLLASNARSIPVEHLELEGLVPRELGGNSGNAAIIATRRTEHNGTEIQRNTTSNIINLTVINTTEIIPLNASVPTLAPVELEGIPSSNEAASIGDLTGPKPEVSISGTKEGQYVPPSTFYTFKVVCPSLPEILGDGPDHNRRMSQDPKQYRSFSSTPKTRPSATENLESAGIFFKVLLGVCLECAECDPQTGQLKALPPSRCKSAETVGRCSNWLNCYCEVEMKDFINREDISDEEARDIYRTLDGIPNWIKRKHPNHRFVTLDGLSLAWQRDGWSRPHPLPVGTIWRGEVYDPDGPGPEFAPDTAEPFPLYGPGPSEPQRDYRWLVSGGPGLLGIGGNSNFKRDNVGGGDDGDARENHQEWGAEKIP</sequence>
<dbReference type="AlphaFoldDB" id="A0A437AAZ0"/>
<dbReference type="VEuPathDB" id="FungiDB:DFL_002491"/>
<dbReference type="OrthoDB" id="5290830at2759"/>
<gene>
    <name evidence="3" type="ORF">DFL_002491</name>
</gene>
<dbReference type="Proteomes" id="UP000283090">
    <property type="component" value="Unassembled WGS sequence"/>
</dbReference>
<protein>
    <submittedName>
        <fullName evidence="3">Uncharacterized protein</fullName>
    </submittedName>
</protein>
<keyword evidence="2" id="KW-0732">Signal</keyword>
<organism evidence="3 4">
    <name type="scientific">Arthrobotrys flagrans</name>
    <name type="common">Nematode-trapping fungus</name>
    <name type="synonym">Trichothecium flagrans</name>
    <dbReference type="NCBI Taxonomy" id="97331"/>
    <lineage>
        <taxon>Eukaryota</taxon>
        <taxon>Fungi</taxon>
        <taxon>Dikarya</taxon>
        <taxon>Ascomycota</taxon>
        <taxon>Pezizomycotina</taxon>
        <taxon>Orbiliomycetes</taxon>
        <taxon>Orbiliales</taxon>
        <taxon>Orbiliaceae</taxon>
        <taxon>Arthrobotrys</taxon>
    </lineage>
</organism>
<dbReference type="GeneID" id="93584802"/>
<comment type="caution">
    <text evidence="3">The sequence shown here is derived from an EMBL/GenBank/DDBJ whole genome shotgun (WGS) entry which is preliminary data.</text>
</comment>
<proteinExistence type="predicted"/>